<sequence>MITSIYLITLACTNLDNNIHNNDLIKYTVDRDFANLNTKKRSNFLKNKVSWLFKYKFLASTDKQYNCTKKECLYKVIVYLLSESDIKFESLNFDLNVQTEWENIQQKIKNSISNNTLFAQNTYDRSLLHSFEYIYLAVIAMREFEFFLFKSKLRKHVKEILFDAKISINIKRRYLYFLYEFTNHLKIVFFNLPVNIQFNDNIYKYHVFLQHLKLIISTSPVDLLQRKYYKRCIATNISFGYIKFKKYFNSFYYLIIDIIYSYNTILDIIQDIVDLRIKENLLRFSYLEDLDNTVIIKNENNKELHKRFIEKLSEENVNVFSNHKITLLFCKLFKSSDYNLFEFVKTTNDIENFIAQMRSRVNN</sequence>
<dbReference type="AlphaFoldDB" id="A0A0F9WCB9"/>
<organism evidence="1 2">
    <name type="scientific">Vairimorpha ceranae</name>
    <dbReference type="NCBI Taxonomy" id="40302"/>
    <lineage>
        <taxon>Eukaryota</taxon>
        <taxon>Fungi</taxon>
        <taxon>Fungi incertae sedis</taxon>
        <taxon>Microsporidia</taxon>
        <taxon>Nosematidae</taxon>
        <taxon>Vairimorpha</taxon>
    </lineage>
</organism>
<keyword evidence="2" id="KW-1185">Reference proteome</keyword>
<dbReference type="VEuPathDB" id="MicrosporidiaDB:G9O61_00g016490"/>
<comment type="caution">
    <text evidence="1">The sequence shown here is derived from an EMBL/GenBank/DDBJ whole genome shotgun (WGS) entry which is preliminary data.</text>
</comment>
<proteinExistence type="predicted"/>
<dbReference type="VEuPathDB" id="MicrosporidiaDB:NCER_100497"/>
<dbReference type="Proteomes" id="UP000034350">
    <property type="component" value="Unassembled WGS sequence"/>
</dbReference>
<dbReference type="GeneID" id="36319934"/>
<accession>A0A0F9WCB9</accession>
<name>A0A0F9WCB9_9MICR</name>
<evidence type="ECO:0000313" key="2">
    <source>
        <dbReference type="Proteomes" id="UP000034350"/>
    </source>
</evidence>
<dbReference type="EMBL" id="JPQZ01000030">
    <property type="protein sequence ID" value="KKO75151.1"/>
    <property type="molecule type" value="Genomic_DNA"/>
</dbReference>
<protein>
    <submittedName>
        <fullName evidence="1">Uncharacterized protein</fullName>
    </submittedName>
</protein>
<dbReference type="VEuPathDB" id="MicrosporidiaDB:AAJ76_3000021544"/>
<reference evidence="1 2" key="1">
    <citation type="journal article" date="2015" name="Environ. Microbiol.">
        <title>Genome analyses suggest the presence of polyploidy and recent human-driven expansions in eight global populations of the honeybee pathogen Nosema ceranae.</title>
        <authorList>
            <person name="Pelin A."/>
            <person name="Selman M."/>
            <person name="Aris-Brosou S."/>
            <person name="Farinelli L."/>
            <person name="Corradi N."/>
        </authorList>
    </citation>
    <scope>NUCLEOTIDE SEQUENCE [LARGE SCALE GENOMIC DNA]</scope>
    <source>
        <strain evidence="1 2">PA08 1199</strain>
    </source>
</reference>
<evidence type="ECO:0000313" key="1">
    <source>
        <dbReference type="EMBL" id="KKO75151.1"/>
    </source>
</evidence>
<gene>
    <name evidence="1" type="ORF">AAJ76_3000021544</name>
</gene>
<dbReference type="RefSeq" id="XP_024330893.1">
    <property type="nucleotide sequence ID" value="XM_024475003.1"/>
</dbReference>